<feature type="binding site" evidence="10">
    <location>
        <begin position="306"/>
        <end position="307"/>
    </location>
    <ligand>
        <name>GMP</name>
        <dbReference type="ChEBI" id="CHEBI:58115"/>
    </ligand>
</feature>
<dbReference type="EC" id="6.5.1.8" evidence="1"/>
<dbReference type="Proteomes" id="UP000269271">
    <property type="component" value="Unassembled WGS sequence"/>
</dbReference>
<keyword evidence="5" id="KW-0692">RNA repair</keyword>
<dbReference type="GO" id="GO:0006281">
    <property type="term" value="P:DNA repair"/>
    <property type="evidence" value="ECO:0007669"/>
    <property type="project" value="TreeGrafter"/>
</dbReference>
<evidence type="ECO:0000256" key="11">
    <source>
        <dbReference type="PIRSR" id="PIRSR601233-3"/>
    </source>
</evidence>
<gene>
    <name evidence="12" type="ORF">DF037_20745</name>
</gene>
<evidence type="ECO:0000313" key="12">
    <source>
        <dbReference type="EMBL" id="RQT26120.1"/>
    </source>
</evidence>
<feature type="binding site" evidence="11">
    <location>
        <position position="306"/>
    </location>
    <ligand>
        <name>Mn(2+)</name>
        <dbReference type="ChEBI" id="CHEBI:29035"/>
        <label>2</label>
    </ligand>
</feature>
<dbReference type="InterPro" id="IPR052915">
    <property type="entry name" value="RtcB-like"/>
</dbReference>
<keyword evidence="6 10" id="KW-0342">GTP-binding</keyword>
<keyword evidence="2" id="KW-0436">Ligase</keyword>
<accession>A0A3N8QSC4</accession>
<comment type="cofactor">
    <cofactor evidence="11">
        <name>Mn(2+)</name>
        <dbReference type="ChEBI" id="CHEBI:29035"/>
    </cofactor>
    <text evidence="11">Binds 2 manganese ions per subunit.</text>
</comment>
<dbReference type="Pfam" id="PF01139">
    <property type="entry name" value="RtcB"/>
    <property type="match status" value="1"/>
</dbReference>
<evidence type="ECO:0000256" key="4">
    <source>
        <dbReference type="ARBA" id="ARBA00022741"/>
    </source>
</evidence>
<feature type="binding site" evidence="10">
    <location>
        <begin position="338"/>
        <end position="341"/>
    </location>
    <ligand>
        <name>GMP</name>
        <dbReference type="ChEBI" id="CHEBI:58115"/>
    </ligand>
</feature>
<keyword evidence="7 11" id="KW-0464">Manganese</keyword>
<keyword evidence="3 11" id="KW-0479">Metal-binding</keyword>
<dbReference type="InterPro" id="IPR036025">
    <property type="entry name" value="RtcB-like_sf"/>
</dbReference>
<dbReference type="EMBL" id="QTQX01000013">
    <property type="protein sequence ID" value="RQT26120.1"/>
    <property type="molecule type" value="Genomic_DNA"/>
</dbReference>
<organism evidence="12 13">
    <name type="scientific">Burkholderia contaminans</name>
    <dbReference type="NCBI Taxonomy" id="488447"/>
    <lineage>
        <taxon>Bacteria</taxon>
        <taxon>Pseudomonadati</taxon>
        <taxon>Pseudomonadota</taxon>
        <taxon>Betaproteobacteria</taxon>
        <taxon>Burkholderiales</taxon>
        <taxon>Burkholderiaceae</taxon>
        <taxon>Burkholderia</taxon>
        <taxon>Burkholderia cepacia complex</taxon>
    </lineage>
</organism>
<dbReference type="GO" id="GO:0003909">
    <property type="term" value="F:DNA ligase activity"/>
    <property type="evidence" value="ECO:0007669"/>
    <property type="project" value="TreeGrafter"/>
</dbReference>
<feature type="binding site" evidence="10">
    <location>
        <begin position="362"/>
        <end position="365"/>
    </location>
    <ligand>
        <name>GMP</name>
        <dbReference type="ChEBI" id="CHEBI:58115"/>
    </ligand>
</feature>
<dbReference type="GO" id="GO:0042245">
    <property type="term" value="P:RNA repair"/>
    <property type="evidence" value="ECO:0007669"/>
    <property type="project" value="UniProtKB-KW"/>
</dbReference>
<comment type="caution">
    <text evidence="12">The sequence shown here is derived from an EMBL/GenBank/DDBJ whole genome shotgun (WGS) entry which is preliminary data.</text>
</comment>
<feature type="binding site" evidence="10">
    <location>
        <position position="432"/>
    </location>
    <ligand>
        <name>GMP</name>
        <dbReference type="ChEBI" id="CHEBI:58115"/>
    </ligand>
</feature>
<dbReference type="GO" id="GO:0005525">
    <property type="term" value="F:GTP binding"/>
    <property type="evidence" value="ECO:0007669"/>
    <property type="project" value="UniProtKB-KW"/>
</dbReference>
<feature type="active site" description="GMP-histidine intermediate" evidence="9">
    <location>
        <position position="362"/>
    </location>
</feature>
<evidence type="ECO:0000256" key="6">
    <source>
        <dbReference type="ARBA" id="ARBA00023134"/>
    </source>
</evidence>
<dbReference type="Gene3D" id="3.90.1860.10">
    <property type="entry name" value="tRNA-splicing ligase RtcB"/>
    <property type="match status" value="1"/>
</dbReference>
<dbReference type="GO" id="GO:0006396">
    <property type="term" value="P:RNA processing"/>
    <property type="evidence" value="ECO:0007669"/>
    <property type="project" value="InterPro"/>
</dbReference>
<keyword evidence="4 10" id="KW-0547">Nucleotide-binding</keyword>
<dbReference type="InterPro" id="IPR001233">
    <property type="entry name" value="RtcB"/>
</dbReference>
<dbReference type="GO" id="GO:0030145">
    <property type="term" value="F:manganese ion binding"/>
    <property type="evidence" value="ECO:0007669"/>
    <property type="project" value="TreeGrafter"/>
</dbReference>
<comment type="catalytic activity">
    <reaction evidence="8">
        <text>a 3'-end 3'-phospho-ribonucleotide-RNA + a 5'-end dephospho-ribonucleoside-RNA + GTP = a ribonucleotidyl-ribonucleotide-RNA + GMP + diphosphate</text>
        <dbReference type="Rhea" id="RHEA:68076"/>
        <dbReference type="Rhea" id="RHEA-COMP:10463"/>
        <dbReference type="Rhea" id="RHEA-COMP:13936"/>
        <dbReference type="Rhea" id="RHEA-COMP:17355"/>
        <dbReference type="ChEBI" id="CHEBI:33019"/>
        <dbReference type="ChEBI" id="CHEBI:37565"/>
        <dbReference type="ChEBI" id="CHEBI:58115"/>
        <dbReference type="ChEBI" id="CHEBI:83062"/>
        <dbReference type="ChEBI" id="CHEBI:138284"/>
        <dbReference type="ChEBI" id="CHEBI:173118"/>
        <dbReference type="EC" id="6.5.1.8"/>
    </reaction>
</comment>
<name>A0A3N8QSC4_9BURK</name>
<evidence type="ECO:0000256" key="1">
    <source>
        <dbReference type="ARBA" id="ARBA00012726"/>
    </source>
</evidence>
<proteinExistence type="predicted"/>
<dbReference type="SUPFAM" id="SSF103365">
    <property type="entry name" value="Hypothetical protein PH1602"/>
    <property type="match status" value="1"/>
</dbReference>
<feature type="binding site" evidence="10">
    <location>
        <begin position="196"/>
        <end position="200"/>
    </location>
    <ligand>
        <name>GMP</name>
        <dbReference type="ChEBI" id="CHEBI:58115"/>
    </ligand>
</feature>
<sequence length="434" mass="47654">MSATSAVRPTTFRTTRLSSFSDSGKSNKEKSLKQVITEQGSRPIKIWTNHIEDEALTQAKNLARLPFIATNGVALMPDVHAGKGSTVGSVIATEKAIIPAAVGVDIGCGMNAVRLSLKASDLPESLTAIRHQIERDVPLGAGGRHQRDCDVHANIMRLPAMPSDRVEAVLADEIVGSMHKVYEKAGGQLGTLGSGNHFIELCIDENQDVWVMLHSGSRGIGNMIGSYFIEKAKKRMELHFINLPDGDLAYIPEDTDDFREYMAAVEWAQNYALENRKVMMERVIASLRQHIPIEFTITQEAINCHHNYVARENHFGRNLWVTRKGAIRAREGDLGIIPGSMGQRSYIVRGKGNPQSYCSCSHGAGRVMSRAKAKRMFNLDDLAAQTEGVECRKDADVLDEIPGAYKNLDVVMGNQPDLVEVVHTLRAVLCVKGA</sequence>
<feature type="binding site" evidence="11">
    <location>
        <position position="214"/>
    </location>
    <ligand>
        <name>Mn(2+)</name>
        <dbReference type="ChEBI" id="CHEBI:29035"/>
        <label>2</label>
    </ligand>
</feature>
<evidence type="ECO:0000313" key="13">
    <source>
        <dbReference type="Proteomes" id="UP000269271"/>
    </source>
</evidence>
<feature type="binding site" evidence="11">
    <location>
        <position position="197"/>
    </location>
    <ligand>
        <name>Mn(2+)</name>
        <dbReference type="ChEBI" id="CHEBI:29035"/>
        <label>1</label>
    </ligand>
</feature>
<reference evidence="12 13" key="1">
    <citation type="submission" date="2018-08" db="EMBL/GenBank/DDBJ databases">
        <title>Comparative analysis of Burkholderia isolates from Puerto Rico.</title>
        <authorList>
            <person name="Hall C."/>
            <person name="Sahl J."/>
            <person name="Wagner D."/>
        </authorList>
    </citation>
    <scope>NUCLEOTIDE SEQUENCE [LARGE SCALE GENOMIC DNA]</scope>
    <source>
        <strain evidence="12 13">Bp9001</strain>
    </source>
</reference>
<dbReference type="PANTHER" id="PTHR43749:SF2">
    <property type="entry name" value="RNA-SPLICING LIGASE RTCB"/>
    <property type="match status" value="1"/>
</dbReference>
<feature type="binding site" evidence="11">
    <location>
        <position position="105"/>
    </location>
    <ligand>
        <name>Mn(2+)</name>
        <dbReference type="ChEBI" id="CHEBI:29035"/>
        <label>1</label>
    </ligand>
</feature>
<dbReference type="PANTHER" id="PTHR43749">
    <property type="entry name" value="RNA-SPLICING LIGASE RTCB"/>
    <property type="match status" value="1"/>
</dbReference>
<evidence type="ECO:0000256" key="10">
    <source>
        <dbReference type="PIRSR" id="PIRSR601233-2"/>
    </source>
</evidence>
<feature type="binding site" evidence="10">
    <location>
        <position position="345"/>
    </location>
    <ligand>
        <name>GMP</name>
        <dbReference type="ChEBI" id="CHEBI:58115"/>
    </ligand>
</feature>
<evidence type="ECO:0000256" key="9">
    <source>
        <dbReference type="PIRSR" id="PIRSR601233-1"/>
    </source>
</evidence>
<evidence type="ECO:0000256" key="2">
    <source>
        <dbReference type="ARBA" id="ARBA00022598"/>
    </source>
</evidence>
<protein>
    <recommendedName>
        <fullName evidence="1">3'-phosphate/5'-hydroxy nucleic acid ligase</fullName>
        <ecNumber evidence="1">6.5.1.8</ecNumber>
    </recommendedName>
</protein>
<dbReference type="GO" id="GO:0170057">
    <property type="term" value="F:RNA ligase (GTP) activity"/>
    <property type="evidence" value="ECO:0007669"/>
    <property type="project" value="UniProtKB-EC"/>
</dbReference>
<evidence type="ECO:0000256" key="8">
    <source>
        <dbReference type="ARBA" id="ARBA00047746"/>
    </source>
</evidence>
<evidence type="ECO:0000256" key="3">
    <source>
        <dbReference type="ARBA" id="ARBA00022723"/>
    </source>
</evidence>
<evidence type="ECO:0000256" key="5">
    <source>
        <dbReference type="ARBA" id="ARBA00022800"/>
    </source>
</evidence>
<dbReference type="AlphaFoldDB" id="A0A3N8QSC4"/>
<evidence type="ECO:0000256" key="7">
    <source>
        <dbReference type="ARBA" id="ARBA00023211"/>
    </source>
</evidence>